<feature type="compositionally biased region" description="Basic and acidic residues" evidence="1">
    <location>
        <begin position="183"/>
        <end position="195"/>
    </location>
</feature>
<feature type="transmembrane region" description="Helical" evidence="2">
    <location>
        <begin position="34"/>
        <end position="53"/>
    </location>
</feature>
<keyword evidence="4" id="KW-1185">Reference proteome</keyword>
<feature type="compositionally biased region" description="Basic and acidic residues" evidence="1">
    <location>
        <begin position="275"/>
        <end position="303"/>
    </location>
</feature>
<sequence length="314" mass="35677">MDLLVSLGRFRSVDRAFCPHEPRNGSDIPSMRNWPLFAFLAGLVFFFYVFYVYQAQSTEFAMTRSELDDQMQKVRNLKRELFDAKAELERLKSSEASLKSENEKSSKLKEECSNSLRSCKLNTENLQAQVKKAEETSSLKEQQTKDLQAKIDELTKANEDLRKNASDREEERKQLKAELEKLQSQLNERKSHGKDVVAPAADQNVPVARDDGVSGTERKQRSFEVEEKKSETLNDNNTKEFRISNDLAGKMGLVAKVPEDEKKDAPQVVPPPQHHAQEVKSRLAAAEHDDDGQEKPVVKGGDYEDKLGSLLKVY</sequence>
<feature type="region of interest" description="Disordered" evidence="1">
    <location>
        <begin position="256"/>
        <end position="303"/>
    </location>
</feature>
<dbReference type="Proteomes" id="UP001303046">
    <property type="component" value="Unassembled WGS sequence"/>
</dbReference>
<accession>A0ABR1BML1</accession>
<evidence type="ECO:0000313" key="4">
    <source>
        <dbReference type="Proteomes" id="UP001303046"/>
    </source>
</evidence>
<dbReference type="EMBL" id="JAVFWL010000001">
    <property type="protein sequence ID" value="KAK6726518.1"/>
    <property type="molecule type" value="Genomic_DNA"/>
</dbReference>
<name>A0ABR1BML1_NECAM</name>
<keyword evidence="2" id="KW-0472">Membrane</keyword>
<organism evidence="3 4">
    <name type="scientific">Necator americanus</name>
    <name type="common">Human hookworm</name>
    <dbReference type="NCBI Taxonomy" id="51031"/>
    <lineage>
        <taxon>Eukaryota</taxon>
        <taxon>Metazoa</taxon>
        <taxon>Ecdysozoa</taxon>
        <taxon>Nematoda</taxon>
        <taxon>Chromadorea</taxon>
        <taxon>Rhabditida</taxon>
        <taxon>Rhabditina</taxon>
        <taxon>Rhabditomorpha</taxon>
        <taxon>Strongyloidea</taxon>
        <taxon>Ancylostomatidae</taxon>
        <taxon>Bunostominae</taxon>
        <taxon>Necator</taxon>
    </lineage>
</organism>
<evidence type="ECO:0000313" key="3">
    <source>
        <dbReference type="EMBL" id="KAK6726518.1"/>
    </source>
</evidence>
<proteinExistence type="predicted"/>
<keyword evidence="2" id="KW-0812">Transmembrane</keyword>
<keyword evidence="2" id="KW-1133">Transmembrane helix</keyword>
<feature type="region of interest" description="Disordered" evidence="1">
    <location>
        <begin position="183"/>
        <end position="244"/>
    </location>
</feature>
<evidence type="ECO:0000256" key="2">
    <source>
        <dbReference type="SAM" id="Phobius"/>
    </source>
</evidence>
<evidence type="ECO:0000256" key="1">
    <source>
        <dbReference type="SAM" id="MobiDB-lite"/>
    </source>
</evidence>
<gene>
    <name evidence="3" type="primary">Necator_chrI.g814</name>
    <name evidence="3" type="ORF">RB195_004691</name>
</gene>
<feature type="compositionally biased region" description="Basic and acidic residues" evidence="1">
    <location>
        <begin position="208"/>
        <end position="243"/>
    </location>
</feature>
<reference evidence="3 4" key="1">
    <citation type="submission" date="2023-08" db="EMBL/GenBank/DDBJ databases">
        <title>A Necator americanus chromosomal reference genome.</title>
        <authorList>
            <person name="Ilik V."/>
            <person name="Petrzelkova K.J."/>
            <person name="Pardy F."/>
            <person name="Fuh T."/>
            <person name="Niatou-Singa F.S."/>
            <person name="Gouil Q."/>
            <person name="Baker L."/>
            <person name="Ritchie M.E."/>
            <person name="Jex A.R."/>
            <person name="Gazzola D."/>
            <person name="Li H."/>
            <person name="Toshio Fujiwara R."/>
            <person name="Zhan B."/>
            <person name="Aroian R.V."/>
            <person name="Pafco B."/>
            <person name="Schwarz E.M."/>
        </authorList>
    </citation>
    <scope>NUCLEOTIDE SEQUENCE [LARGE SCALE GENOMIC DNA]</scope>
    <source>
        <strain evidence="3 4">Aroian</strain>
        <tissue evidence="3">Whole animal</tissue>
    </source>
</reference>
<comment type="caution">
    <text evidence="3">The sequence shown here is derived from an EMBL/GenBank/DDBJ whole genome shotgun (WGS) entry which is preliminary data.</text>
</comment>
<protein>
    <submittedName>
        <fullName evidence="3">Uncharacterized protein</fullName>
    </submittedName>
</protein>
<dbReference type="Gene3D" id="1.10.287.1490">
    <property type="match status" value="1"/>
</dbReference>